<reference evidence="2" key="2">
    <citation type="submission" date="2020-07" db="EMBL/GenBank/DDBJ databases">
        <authorList>
            <consortium name="NCBI Pathogen Detection Project"/>
        </authorList>
    </citation>
    <scope>NUCLEOTIDE SEQUENCE</scope>
    <source>
        <strain evidence="2">C25</strain>
    </source>
</reference>
<name>A0AAN5SFH1_CLOPF</name>
<dbReference type="RefSeq" id="WP_078209937.1">
    <property type="nucleotide sequence ID" value="NZ_CATNYE010000003.1"/>
</dbReference>
<evidence type="ECO:0000313" key="2">
    <source>
        <dbReference type="EMBL" id="HAT4299030.1"/>
    </source>
</evidence>
<dbReference type="EMBL" id="DACTBT010000018">
    <property type="protein sequence ID" value="HAT4299030.1"/>
    <property type="molecule type" value="Genomic_DNA"/>
</dbReference>
<dbReference type="Proteomes" id="UP000855421">
    <property type="component" value="Unassembled WGS sequence"/>
</dbReference>
<keyword evidence="1" id="KW-0812">Transmembrane</keyword>
<evidence type="ECO:0000313" key="3">
    <source>
        <dbReference type="Proteomes" id="UP000855421"/>
    </source>
</evidence>
<gene>
    <name evidence="2" type="ORF">I9063_002415</name>
</gene>
<reference evidence="2" key="1">
    <citation type="journal article" date="2018" name="Genome Biol.">
        <title>SKESA: strategic k-mer extension for scrupulous assemblies.</title>
        <authorList>
            <person name="Souvorov A."/>
            <person name="Agarwala R."/>
            <person name="Lipman D.J."/>
        </authorList>
    </citation>
    <scope>NUCLEOTIDE SEQUENCE</scope>
    <source>
        <strain evidence="2">C25</strain>
    </source>
</reference>
<feature type="transmembrane region" description="Helical" evidence="1">
    <location>
        <begin position="36"/>
        <end position="57"/>
    </location>
</feature>
<dbReference type="AlphaFoldDB" id="A0AAN5SFH1"/>
<sequence length="175" mass="20238">MWSKKVHKICDFLSIVLVLGLSVVTIIYLLEDLGLIGKLLTLVLISVAIRISYFYFLQKIKIWLKPKKVKEQIKTRVKTEPTQTLDLQQQYITDLKLQASQLFKVAMQSKKLTRAEIINAKNFLITNINDPTLTNKIYSNEAHCIYSYLKSNKNNEIVLNKFIKIIFTFANKKAA</sequence>
<comment type="caution">
    <text evidence="2">The sequence shown here is derived from an EMBL/GenBank/DDBJ whole genome shotgun (WGS) entry which is preliminary data.</text>
</comment>
<evidence type="ECO:0000256" key="1">
    <source>
        <dbReference type="SAM" id="Phobius"/>
    </source>
</evidence>
<keyword evidence="1" id="KW-0472">Membrane</keyword>
<proteinExistence type="predicted"/>
<feature type="transmembrane region" description="Helical" evidence="1">
    <location>
        <begin position="12"/>
        <end position="30"/>
    </location>
</feature>
<organism evidence="2 3">
    <name type="scientific">Clostridium perfringens</name>
    <dbReference type="NCBI Taxonomy" id="1502"/>
    <lineage>
        <taxon>Bacteria</taxon>
        <taxon>Bacillati</taxon>
        <taxon>Bacillota</taxon>
        <taxon>Clostridia</taxon>
        <taxon>Eubacteriales</taxon>
        <taxon>Clostridiaceae</taxon>
        <taxon>Clostridium</taxon>
    </lineage>
</organism>
<accession>A0AAN5SFH1</accession>
<protein>
    <submittedName>
        <fullName evidence="2">Uncharacterized protein</fullName>
    </submittedName>
</protein>
<keyword evidence="1" id="KW-1133">Transmembrane helix</keyword>